<evidence type="ECO:0000259" key="3">
    <source>
        <dbReference type="Pfam" id="PF01656"/>
    </source>
</evidence>
<dbReference type="InterPro" id="IPR002586">
    <property type="entry name" value="CobQ/CobB/MinD/ParA_Nub-bd_dom"/>
</dbReference>
<name>A0A6J6GZB6_9ZZZZ</name>
<dbReference type="GO" id="GO:0051782">
    <property type="term" value="P:negative regulation of cell division"/>
    <property type="evidence" value="ECO:0007669"/>
    <property type="project" value="TreeGrafter"/>
</dbReference>
<evidence type="ECO:0000256" key="2">
    <source>
        <dbReference type="ARBA" id="ARBA00022840"/>
    </source>
</evidence>
<reference evidence="4" key="1">
    <citation type="submission" date="2020-05" db="EMBL/GenBank/DDBJ databases">
        <authorList>
            <person name="Chiriac C."/>
            <person name="Salcher M."/>
            <person name="Ghai R."/>
            <person name="Kavagutti S V."/>
        </authorList>
    </citation>
    <scope>NUCLEOTIDE SEQUENCE</scope>
</reference>
<evidence type="ECO:0000313" key="4">
    <source>
        <dbReference type="EMBL" id="CAB4605333.1"/>
    </source>
</evidence>
<dbReference type="GO" id="GO:0009898">
    <property type="term" value="C:cytoplasmic side of plasma membrane"/>
    <property type="evidence" value="ECO:0007669"/>
    <property type="project" value="TreeGrafter"/>
</dbReference>
<dbReference type="PANTHER" id="PTHR43384:SF6">
    <property type="entry name" value="SEPTUM SITE-DETERMINING PROTEIN MIND HOMOLOG, CHLOROPLASTIC"/>
    <property type="match status" value="1"/>
</dbReference>
<protein>
    <submittedName>
        <fullName evidence="4">Unannotated protein</fullName>
    </submittedName>
</protein>
<keyword evidence="1" id="KW-0547">Nucleotide-binding</keyword>
<organism evidence="4">
    <name type="scientific">freshwater metagenome</name>
    <dbReference type="NCBI Taxonomy" id="449393"/>
    <lineage>
        <taxon>unclassified sequences</taxon>
        <taxon>metagenomes</taxon>
        <taxon>ecological metagenomes</taxon>
    </lineage>
</organism>
<dbReference type="GO" id="GO:0005524">
    <property type="term" value="F:ATP binding"/>
    <property type="evidence" value="ECO:0007669"/>
    <property type="project" value="UniProtKB-KW"/>
</dbReference>
<sequence>MPFSNITSQSQTVRPRIAAFWSPPGSVGRTTTALNVAACAATSVRVLLVDLDFVSPSVALLAANQDLPSLSTVLHHHQITQKIDEAFLQEFAPHFSGSRKDFRVVAGLSRQERWPEIKAQLLQSLFHELSPFIDLILCDLQASSHRSLGVNAVARGILAEADSVVALANANPLGLARLLREIHDLRELRQSAESINVVFNRMSTKAPEPPEAAAFVELTKMPQPLTIRDDYDAFELLVASASTKATLRKRSAYKTDIQALTDKVLGL</sequence>
<keyword evidence="2" id="KW-0067">ATP-binding</keyword>
<dbReference type="EMBL" id="CAEZUW010000006">
    <property type="protein sequence ID" value="CAB4605333.1"/>
    <property type="molecule type" value="Genomic_DNA"/>
</dbReference>
<feature type="domain" description="CobQ/CobB/MinD/ParA nucleotide binding" evidence="3">
    <location>
        <begin position="22"/>
        <end position="205"/>
    </location>
</feature>
<dbReference type="GO" id="GO:0005829">
    <property type="term" value="C:cytosol"/>
    <property type="evidence" value="ECO:0007669"/>
    <property type="project" value="TreeGrafter"/>
</dbReference>
<proteinExistence type="predicted"/>
<dbReference type="AlphaFoldDB" id="A0A6J6GZB6"/>
<dbReference type="Pfam" id="PF01656">
    <property type="entry name" value="CbiA"/>
    <property type="match status" value="1"/>
</dbReference>
<dbReference type="GO" id="GO:0016887">
    <property type="term" value="F:ATP hydrolysis activity"/>
    <property type="evidence" value="ECO:0007669"/>
    <property type="project" value="TreeGrafter"/>
</dbReference>
<dbReference type="PANTHER" id="PTHR43384">
    <property type="entry name" value="SEPTUM SITE-DETERMINING PROTEIN MIND HOMOLOG, CHLOROPLASTIC-RELATED"/>
    <property type="match status" value="1"/>
</dbReference>
<evidence type="ECO:0000256" key="1">
    <source>
        <dbReference type="ARBA" id="ARBA00022741"/>
    </source>
</evidence>
<dbReference type="SUPFAM" id="SSF52540">
    <property type="entry name" value="P-loop containing nucleoside triphosphate hydrolases"/>
    <property type="match status" value="1"/>
</dbReference>
<gene>
    <name evidence="4" type="ORF">UFOPK1855_00080</name>
</gene>
<accession>A0A6J6GZB6</accession>
<dbReference type="Gene3D" id="3.40.50.300">
    <property type="entry name" value="P-loop containing nucleotide triphosphate hydrolases"/>
    <property type="match status" value="1"/>
</dbReference>
<dbReference type="InterPro" id="IPR050625">
    <property type="entry name" value="ParA/MinD_ATPase"/>
</dbReference>
<dbReference type="InterPro" id="IPR027417">
    <property type="entry name" value="P-loop_NTPase"/>
</dbReference>